<dbReference type="GO" id="GO:0005509">
    <property type="term" value="F:calcium ion binding"/>
    <property type="evidence" value="ECO:0007669"/>
    <property type="project" value="InterPro"/>
</dbReference>
<feature type="domain" description="EF-hand" evidence="4">
    <location>
        <begin position="502"/>
        <end position="537"/>
    </location>
</feature>
<dbReference type="RefSeq" id="XP_035693786.1">
    <property type="nucleotide sequence ID" value="XM_035837893.1"/>
</dbReference>
<evidence type="ECO:0000256" key="2">
    <source>
        <dbReference type="SAM" id="Coils"/>
    </source>
</evidence>
<gene>
    <name evidence="6" type="primary">LOC118427926</name>
</gene>
<proteinExistence type="predicted"/>
<evidence type="ECO:0000313" key="5">
    <source>
        <dbReference type="Proteomes" id="UP000001554"/>
    </source>
</evidence>
<dbReference type="KEGG" id="bfo:118427926"/>
<dbReference type="SMART" id="SM00054">
    <property type="entry name" value="EFh"/>
    <property type="match status" value="2"/>
</dbReference>
<dbReference type="PROSITE" id="PS50222">
    <property type="entry name" value="EF_HAND_2"/>
    <property type="match status" value="1"/>
</dbReference>
<dbReference type="OMA" id="SEFRIDI"/>
<dbReference type="PROSITE" id="PS00018">
    <property type="entry name" value="EF_HAND_1"/>
    <property type="match status" value="1"/>
</dbReference>
<dbReference type="Proteomes" id="UP000001554">
    <property type="component" value="Chromosome 12"/>
</dbReference>
<name>A0A9J7N736_BRAFL</name>
<evidence type="ECO:0000256" key="3">
    <source>
        <dbReference type="SAM" id="MobiDB-lite"/>
    </source>
</evidence>
<feature type="coiled-coil region" evidence="2">
    <location>
        <begin position="141"/>
        <end position="175"/>
    </location>
</feature>
<evidence type="ECO:0000313" key="6">
    <source>
        <dbReference type="RefSeq" id="XP_035693786.1"/>
    </source>
</evidence>
<sequence>MASEETLQQTQKTVEAMSTGDSREAIRQLRGGINGVLDVLHDVVDPGKDELLIQVFRRKLETVDEGKWKNIREQYISDDGNKKDQEIQEPVNGNSSDPWKLFIDLINRLEKCKGAVLADVTKLSEREAKWLSQREFLQQDAAGARAALSSAKYKCDQLEKELKTSKATLVKTQEILVEKSSEIESLRRAGTVEIWGMEQTKFSNEAAQREEELVAKLKEVEREKEDIKERLQKKLRDQEHQLKLLRLKDEVAIRKPKDEVEQDLEDTRRKLFKTEKDLLNAEREMQLQQKYFVGFMRGLQRDFKILLERREQNGGVAAPKDIRNMQEKLDQIHDAAREGKMAYLRADMPTHYLALDKDLGAHPLGNKLSANFRNGLLEPLSATRPSSSASMRSNTGGSTPNVSRPTSSYLRPEVKNGLKTSSTPNIRMEEEQKEKEKDHPDLVHKMTGRIDMIAVKAQFPYLLEQEVREHYQHFKQYDRNNDFHLDLAEVLQALTATIGYKFTPLQIKEVMSEVDQDGNHSIDFFEYLTISQTLIRKAGKAELFKTELGREEGRAVSKMCVIQ</sequence>
<feature type="region of interest" description="Disordered" evidence="3">
    <location>
        <begin position="379"/>
        <end position="442"/>
    </location>
</feature>
<dbReference type="OrthoDB" id="5983955at2759"/>
<dbReference type="GeneID" id="118427926"/>
<reference evidence="5" key="1">
    <citation type="journal article" date="2020" name="Nat. Ecol. Evol.">
        <title>Deeply conserved synteny resolves early events in vertebrate evolution.</title>
        <authorList>
            <person name="Simakov O."/>
            <person name="Marletaz F."/>
            <person name="Yue J.X."/>
            <person name="O'Connell B."/>
            <person name="Jenkins J."/>
            <person name="Brandt A."/>
            <person name="Calef R."/>
            <person name="Tung C.H."/>
            <person name="Huang T.K."/>
            <person name="Schmutz J."/>
            <person name="Satoh N."/>
            <person name="Yu J.K."/>
            <person name="Putnam N.H."/>
            <person name="Green R.E."/>
            <person name="Rokhsar D.S."/>
        </authorList>
    </citation>
    <scope>NUCLEOTIDE SEQUENCE [LARGE SCALE GENOMIC DNA]</scope>
    <source>
        <strain evidence="5">S238N-H82</strain>
    </source>
</reference>
<reference evidence="6" key="2">
    <citation type="submission" date="2025-08" db="UniProtKB">
        <authorList>
            <consortium name="RefSeq"/>
        </authorList>
    </citation>
    <scope>IDENTIFICATION</scope>
    <source>
        <strain evidence="6">S238N-H82</strain>
        <tissue evidence="6">Testes</tissue>
    </source>
</reference>
<feature type="compositionally biased region" description="Polar residues" evidence="3">
    <location>
        <begin position="383"/>
        <end position="409"/>
    </location>
</feature>
<dbReference type="CDD" id="cd00051">
    <property type="entry name" value="EFh"/>
    <property type="match status" value="1"/>
</dbReference>
<feature type="compositionally biased region" description="Basic and acidic residues" evidence="3">
    <location>
        <begin position="427"/>
        <end position="442"/>
    </location>
</feature>
<protein>
    <submittedName>
        <fullName evidence="6">Uncharacterized protein LOC118427926 isoform X1</fullName>
    </submittedName>
</protein>
<feature type="coiled-coil region" evidence="2">
    <location>
        <begin position="203"/>
        <end position="284"/>
    </location>
</feature>
<evidence type="ECO:0000256" key="1">
    <source>
        <dbReference type="ARBA" id="ARBA00022837"/>
    </source>
</evidence>
<feature type="region of interest" description="Disordered" evidence="3">
    <location>
        <begin position="1"/>
        <end position="21"/>
    </location>
</feature>
<accession>A0A9J7N736</accession>
<dbReference type="AlphaFoldDB" id="A0A9J7N736"/>
<feature type="compositionally biased region" description="Polar residues" evidence="3">
    <location>
        <begin position="1"/>
        <end position="13"/>
    </location>
</feature>
<dbReference type="Pfam" id="PF13499">
    <property type="entry name" value="EF-hand_7"/>
    <property type="match status" value="1"/>
</dbReference>
<keyword evidence="2" id="KW-0175">Coiled coil</keyword>
<dbReference type="InterPro" id="IPR011992">
    <property type="entry name" value="EF-hand-dom_pair"/>
</dbReference>
<evidence type="ECO:0000259" key="4">
    <source>
        <dbReference type="PROSITE" id="PS50222"/>
    </source>
</evidence>
<dbReference type="InterPro" id="IPR018247">
    <property type="entry name" value="EF_Hand_1_Ca_BS"/>
</dbReference>
<organism evidence="5 6">
    <name type="scientific">Branchiostoma floridae</name>
    <name type="common">Florida lancelet</name>
    <name type="synonym">Amphioxus</name>
    <dbReference type="NCBI Taxonomy" id="7739"/>
    <lineage>
        <taxon>Eukaryota</taxon>
        <taxon>Metazoa</taxon>
        <taxon>Chordata</taxon>
        <taxon>Cephalochordata</taxon>
        <taxon>Leptocardii</taxon>
        <taxon>Amphioxiformes</taxon>
        <taxon>Branchiostomatidae</taxon>
        <taxon>Branchiostoma</taxon>
    </lineage>
</organism>
<dbReference type="SUPFAM" id="SSF47473">
    <property type="entry name" value="EF-hand"/>
    <property type="match status" value="1"/>
</dbReference>
<dbReference type="Gene3D" id="1.10.238.10">
    <property type="entry name" value="EF-hand"/>
    <property type="match status" value="1"/>
</dbReference>
<keyword evidence="1" id="KW-0106">Calcium</keyword>
<keyword evidence="5" id="KW-1185">Reference proteome</keyword>
<dbReference type="InterPro" id="IPR002048">
    <property type="entry name" value="EF_hand_dom"/>
</dbReference>